<gene>
    <name evidence="1" type="ORF">LY90DRAFT_507992</name>
</gene>
<name>A0A1Y2D3V8_9FUNG</name>
<evidence type="ECO:0000313" key="1">
    <source>
        <dbReference type="EMBL" id="ORY53969.1"/>
    </source>
</evidence>
<protein>
    <submittedName>
        <fullName evidence="1">Uncharacterized protein</fullName>
    </submittedName>
</protein>
<dbReference type="AlphaFoldDB" id="A0A1Y2D3V8"/>
<reference evidence="1 2" key="1">
    <citation type="submission" date="2016-08" db="EMBL/GenBank/DDBJ databases">
        <title>A Parts List for Fungal Cellulosomes Revealed by Comparative Genomics.</title>
        <authorList>
            <consortium name="DOE Joint Genome Institute"/>
            <person name="Haitjema C.H."/>
            <person name="Gilmore S.P."/>
            <person name="Henske J.K."/>
            <person name="Solomon K.V."/>
            <person name="De Groot R."/>
            <person name="Kuo A."/>
            <person name="Mondo S.J."/>
            <person name="Salamov A.A."/>
            <person name="Labutti K."/>
            <person name="Zhao Z."/>
            <person name="Chiniquy J."/>
            <person name="Barry K."/>
            <person name="Brewer H.M."/>
            <person name="Purvine S.O."/>
            <person name="Wright A.T."/>
            <person name="Boxma B."/>
            <person name="Van Alen T."/>
            <person name="Hackstein J.H."/>
            <person name="Baker S.E."/>
            <person name="Grigoriev I.V."/>
            <person name="O'Malley M.A."/>
        </authorList>
    </citation>
    <scope>NUCLEOTIDE SEQUENCE [LARGE SCALE GENOMIC DNA]</scope>
    <source>
        <strain evidence="1 2">G1</strain>
    </source>
</reference>
<evidence type="ECO:0000313" key="2">
    <source>
        <dbReference type="Proteomes" id="UP000193920"/>
    </source>
</evidence>
<sequence>MNSEYDDFINELQCCLRNYRENNNQLPIVLDKIFAKSNLVEESKIDQDNSSDEGELSNYKFDDYLKEVFNQLEQTSPSQFEYNCKCLLSVLLNQEITSELKQSFFQHIIAWLSFMQVKIREELNKNDNDLNQNEIISVMMVHIFNFL</sequence>
<proteinExistence type="predicted"/>
<comment type="caution">
    <text evidence="1">The sequence shown here is derived from an EMBL/GenBank/DDBJ whole genome shotgun (WGS) entry which is preliminary data.</text>
</comment>
<dbReference type="Proteomes" id="UP000193920">
    <property type="component" value="Unassembled WGS sequence"/>
</dbReference>
<dbReference type="EMBL" id="MCOG01000090">
    <property type="protein sequence ID" value="ORY53969.1"/>
    <property type="molecule type" value="Genomic_DNA"/>
</dbReference>
<organism evidence="1 2">
    <name type="scientific">Neocallimastix californiae</name>
    <dbReference type="NCBI Taxonomy" id="1754190"/>
    <lineage>
        <taxon>Eukaryota</taxon>
        <taxon>Fungi</taxon>
        <taxon>Fungi incertae sedis</taxon>
        <taxon>Chytridiomycota</taxon>
        <taxon>Chytridiomycota incertae sedis</taxon>
        <taxon>Neocallimastigomycetes</taxon>
        <taxon>Neocallimastigales</taxon>
        <taxon>Neocallimastigaceae</taxon>
        <taxon>Neocallimastix</taxon>
    </lineage>
</organism>
<keyword evidence="2" id="KW-1185">Reference proteome</keyword>
<accession>A0A1Y2D3V8</accession>